<dbReference type="Proteomes" id="UP000267614">
    <property type="component" value="Chromosome"/>
</dbReference>
<dbReference type="PROSITE" id="PS51898">
    <property type="entry name" value="TYR_RECOMBINASE"/>
    <property type="match status" value="1"/>
</dbReference>
<dbReference type="EMBL" id="CP033604">
    <property type="protein sequence ID" value="AYV39023.1"/>
    <property type="molecule type" value="Genomic_DNA"/>
</dbReference>
<dbReference type="CDD" id="cd00801">
    <property type="entry name" value="INT_P4_C"/>
    <property type="match status" value="1"/>
</dbReference>
<keyword evidence="4" id="KW-0233">DNA recombination</keyword>
<dbReference type="AlphaFoldDB" id="A0AAN1URN9"/>
<dbReference type="InterPro" id="IPR002104">
    <property type="entry name" value="Integrase_catalytic"/>
</dbReference>
<dbReference type="GO" id="GO:0015074">
    <property type="term" value="P:DNA integration"/>
    <property type="evidence" value="ECO:0007669"/>
    <property type="project" value="UniProtKB-KW"/>
</dbReference>
<evidence type="ECO:0000259" key="6">
    <source>
        <dbReference type="PROSITE" id="PS51898"/>
    </source>
</evidence>
<evidence type="ECO:0000256" key="4">
    <source>
        <dbReference type="ARBA" id="ARBA00023172"/>
    </source>
</evidence>
<dbReference type="GO" id="GO:0003677">
    <property type="term" value="F:DNA binding"/>
    <property type="evidence" value="ECO:0007669"/>
    <property type="project" value="UniProtKB-KW"/>
</dbReference>
<dbReference type="SUPFAM" id="SSF56349">
    <property type="entry name" value="DNA breaking-rejoining enzymes"/>
    <property type="match status" value="1"/>
</dbReference>
<dbReference type="InterPro" id="IPR013762">
    <property type="entry name" value="Integrase-like_cat_sf"/>
</dbReference>
<evidence type="ECO:0000256" key="1">
    <source>
        <dbReference type="ARBA" id="ARBA00008857"/>
    </source>
</evidence>
<organism evidence="7 8">
    <name type="scientific">Aeromonas veronii</name>
    <dbReference type="NCBI Taxonomy" id="654"/>
    <lineage>
        <taxon>Bacteria</taxon>
        <taxon>Pseudomonadati</taxon>
        <taxon>Pseudomonadota</taxon>
        <taxon>Gammaproteobacteria</taxon>
        <taxon>Aeromonadales</taxon>
        <taxon>Aeromonadaceae</taxon>
        <taxon>Aeromonas</taxon>
    </lineage>
</organism>
<keyword evidence="2" id="KW-0229">DNA integration</keyword>
<evidence type="ECO:0000256" key="5">
    <source>
        <dbReference type="SAM" id="MobiDB-lite"/>
    </source>
</evidence>
<dbReference type="Pfam" id="PF13356">
    <property type="entry name" value="Arm-DNA-bind_3"/>
    <property type="match status" value="1"/>
</dbReference>
<dbReference type="PANTHER" id="PTHR30629">
    <property type="entry name" value="PROPHAGE INTEGRASE"/>
    <property type="match status" value="1"/>
</dbReference>
<dbReference type="InterPro" id="IPR050808">
    <property type="entry name" value="Phage_Integrase"/>
</dbReference>
<proteinExistence type="inferred from homology"/>
<evidence type="ECO:0000256" key="3">
    <source>
        <dbReference type="ARBA" id="ARBA00023125"/>
    </source>
</evidence>
<name>A0AAN1URN9_AERVE</name>
<accession>A0AAN1URN9</accession>
<dbReference type="RefSeq" id="WP_123174004.1">
    <property type="nucleotide sequence ID" value="NZ_CAWPLW010000012.1"/>
</dbReference>
<keyword evidence="3" id="KW-0238">DNA-binding</keyword>
<dbReference type="GO" id="GO:0006310">
    <property type="term" value="P:DNA recombination"/>
    <property type="evidence" value="ECO:0007669"/>
    <property type="project" value="UniProtKB-KW"/>
</dbReference>
<dbReference type="Gene3D" id="1.10.150.130">
    <property type="match status" value="1"/>
</dbReference>
<dbReference type="Pfam" id="PF00589">
    <property type="entry name" value="Phage_integrase"/>
    <property type="match status" value="1"/>
</dbReference>
<dbReference type="Pfam" id="PF22022">
    <property type="entry name" value="Phage_int_M"/>
    <property type="match status" value="1"/>
</dbReference>
<dbReference type="Gene3D" id="1.10.443.10">
    <property type="entry name" value="Intergrase catalytic core"/>
    <property type="match status" value="1"/>
</dbReference>
<protein>
    <submittedName>
        <fullName evidence="7">DUF4102 domain-containing protein</fullName>
    </submittedName>
</protein>
<dbReference type="InterPro" id="IPR053876">
    <property type="entry name" value="Phage_int_M"/>
</dbReference>
<dbReference type="Gene3D" id="3.30.160.390">
    <property type="entry name" value="Integrase, DNA-binding domain"/>
    <property type="match status" value="1"/>
</dbReference>
<gene>
    <name evidence="7" type="ORF">EFI48_20590</name>
</gene>
<evidence type="ECO:0000256" key="2">
    <source>
        <dbReference type="ARBA" id="ARBA00022908"/>
    </source>
</evidence>
<dbReference type="InterPro" id="IPR038488">
    <property type="entry name" value="Integrase_DNA-bd_sf"/>
</dbReference>
<feature type="domain" description="Tyr recombinase" evidence="6">
    <location>
        <begin position="208"/>
        <end position="407"/>
    </location>
</feature>
<evidence type="ECO:0000313" key="8">
    <source>
        <dbReference type="Proteomes" id="UP000267614"/>
    </source>
</evidence>
<reference evidence="7 8" key="1">
    <citation type="submission" date="2018-11" db="EMBL/GenBank/DDBJ databases">
        <title>Complete genome sequence of multidrug-resistant Aeromonas veronii strain MS-18-37.</title>
        <authorList>
            <person name="Abdelhamed H."/>
            <person name="Lawrence M."/>
            <person name="Waldbieser G."/>
        </authorList>
    </citation>
    <scope>NUCLEOTIDE SEQUENCE [LARGE SCALE GENOMIC DNA]</scope>
    <source>
        <strain evidence="7 8">MS-18-37</strain>
    </source>
</reference>
<dbReference type="PANTHER" id="PTHR30629:SF2">
    <property type="entry name" value="PROPHAGE INTEGRASE INTS-RELATED"/>
    <property type="match status" value="1"/>
</dbReference>
<dbReference type="InterPro" id="IPR011010">
    <property type="entry name" value="DNA_brk_join_enz"/>
</dbReference>
<evidence type="ECO:0000313" key="7">
    <source>
        <dbReference type="EMBL" id="AYV39023.1"/>
    </source>
</evidence>
<dbReference type="InterPro" id="IPR025166">
    <property type="entry name" value="Integrase_DNA_bind_dom"/>
</dbReference>
<dbReference type="InterPro" id="IPR010998">
    <property type="entry name" value="Integrase_recombinase_N"/>
</dbReference>
<comment type="similarity">
    <text evidence="1">Belongs to the 'phage' integrase family.</text>
</comment>
<feature type="region of interest" description="Disordered" evidence="5">
    <location>
        <begin position="1"/>
        <end position="25"/>
    </location>
</feature>
<sequence>MRASTLTKKIKEQDAEDEKEGKLGTTNNINVGDGLYLRRLPSGTRKWVFRYTNFAKKRVWFTIGSYPHLSLAQARGEASRLNADIENGKDPSAERKRDQQEIIKTVDQLFLDWYQHDVSRRLKNPQIPQRIYRKEIAPHIGKLALKEVNARDIRAIIHKVANSGRKATANDALMVCKQLFKHAIKLNLVDYSPAQAFTMSDAGGLEISRDRILSVDELDVLFRVLRKHRDQFARENYLAIALLVHLGVRKNELIAAMWSEIDFDEQVWRLPAERSKTEVAITVPLSATSLEWFSELKVRACGSPYVFPSRRASKRRGYISSDTLNHALAKLFGQKVDSKKQPTANMLGEAGLEHFTVHDLRRTCRSLLASLGVPSHIAERCLNHKLKGVEGIYNRHDYLNERREAFEKLACMLTPIINDMPNVVPFTKQLSR</sequence>